<dbReference type="Proteomes" id="UP001239111">
    <property type="component" value="Chromosome 2"/>
</dbReference>
<name>A0ACC2P179_9HYME</name>
<comment type="caution">
    <text evidence="1">The sequence shown here is derived from an EMBL/GenBank/DDBJ whole genome shotgun (WGS) entry which is preliminary data.</text>
</comment>
<proteinExistence type="predicted"/>
<accession>A0ACC2P179</accession>
<reference evidence="1" key="1">
    <citation type="submission" date="2023-04" db="EMBL/GenBank/DDBJ databases">
        <title>A chromosome-level genome assembly of the parasitoid wasp Eretmocerus hayati.</title>
        <authorList>
            <person name="Zhong Y."/>
            <person name="Liu S."/>
            <person name="Liu Y."/>
        </authorList>
    </citation>
    <scope>NUCLEOTIDE SEQUENCE</scope>
    <source>
        <strain evidence="1">ZJU_SS_LIU_2023</strain>
    </source>
</reference>
<keyword evidence="2" id="KW-1185">Reference proteome</keyword>
<protein>
    <submittedName>
        <fullName evidence="1">Uncharacterized protein</fullName>
    </submittedName>
</protein>
<sequence length="125" mass="13956">MMRVSVTTENFEYCIQPRGWTRRKLIFEAPSTRAAFGTPTTNLQGGSRRGCSEPDPSIETLSPSAVLIRNCESIPFLSWDLGYRQIVHSEPLNDIRKPGIPLDYGNRREAGSPSRLSCVESLIVT</sequence>
<organism evidence="1 2">
    <name type="scientific">Eretmocerus hayati</name>
    <dbReference type="NCBI Taxonomy" id="131215"/>
    <lineage>
        <taxon>Eukaryota</taxon>
        <taxon>Metazoa</taxon>
        <taxon>Ecdysozoa</taxon>
        <taxon>Arthropoda</taxon>
        <taxon>Hexapoda</taxon>
        <taxon>Insecta</taxon>
        <taxon>Pterygota</taxon>
        <taxon>Neoptera</taxon>
        <taxon>Endopterygota</taxon>
        <taxon>Hymenoptera</taxon>
        <taxon>Apocrita</taxon>
        <taxon>Proctotrupomorpha</taxon>
        <taxon>Chalcidoidea</taxon>
        <taxon>Aphelinidae</taxon>
        <taxon>Aphelininae</taxon>
        <taxon>Eretmocerus</taxon>
    </lineage>
</organism>
<dbReference type="EMBL" id="CM056742">
    <property type="protein sequence ID" value="KAJ8676873.1"/>
    <property type="molecule type" value="Genomic_DNA"/>
</dbReference>
<evidence type="ECO:0000313" key="2">
    <source>
        <dbReference type="Proteomes" id="UP001239111"/>
    </source>
</evidence>
<evidence type="ECO:0000313" key="1">
    <source>
        <dbReference type="EMBL" id="KAJ8676873.1"/>
    </source>
</evidence>
<gene>
    <name evidence="1" type="ORF">QAD02_012660</name>
</gene>